<dbReference type="PROSITE" id="PS50199">
    <property type="entry name" value="ZF_RANBP2_2"/>
    <property type="match status" value="1"/>
</dbReference>
<dbReference type="PROSITE" id="PS01358">
    <property type="entry name" value="ZF_RANBP2_1"/>
    <property type="match status" value="1"/>
</dbReference>
<gene>
    <name evidence="8" type="ORF">EXIGLDRAFT_716735</name>
</gene>
<protein>
    <submittedName>
        <fullName evidence="8">WLM-domain-containing protein</fullName>
    </submittedName>
</protein>
<dbReference type="SUPFAM" id="SSF90209">
    <property type="entry name" value="Ran binding protein zinc finger-like"/>
    <property type="match status" value="1"/>
</dbReference>
<feature type="compositionally biased region" description="Basic and acidic residues" evidence="5">
    <location>
        <begin position="188"/>
        <end position="213"/>
    </location>
</feature>
<feature type="domain" description="WLM" evidence="7">
    <location>
        <begin position="8"/>
        <end position="210"/>
    </location>
</feature>
<feature type="compositionally biased region" description="Low complexity" evidence="5">
    <location>
        <begin position="287"/>
        <end position="299"/>
    </location>
</feature>
<keyword evidence="9" id="KW-1185">Reference proteome</keyword>
<evidence type="ECO:0000256" key="2">
    <source>
        <dbReference type="ARBA" id="ARBA00022771"/>
    </source>
</evidence>
<dbReference type="InterPro" id="IPR036443">
    <property type="entry name" value="Znf_RanBP2_sf"/>
</dbReference>
<dbReference type="Pfam" id="PF08325">
    <property type="entry name" value="WLM"/>
    <property type="match status" value="1"/>
</dbReference>
<evidence type="ECO:0000256" key="3">
    <source>
        <dbReference type="ARBA" id="ARBA00022833"/>
    </source>
</evidence>
<evidence type="ECO:0000313" key="8">
    <source>
        <dbReference type="EMBL" id="KZV93751.1"/>
    </source>
</evidence>
<dbReference type="STRING" id="1314781.A0A165IQY7"/>
<evidence type="ECO:0000256" key="1">
    <source>
        <dbReference type="ARBA" id="ARBA00022723"/>
    </source>
</evidence>
<evidence type="ECO:0000313" key="9">
    <source>
        <dbReference type="Proteomes" id="UP000077266"/>
    </source>
</evidence>
<dbReference type="GO" id="GO:0008237">
    <property type="term" value="F:metallopeptidase activity"/>
    <property type="evidence" value="ECO:0007669"/>
    <property type="project" value="TreeGrafter"/>
</dbReference>
<feature type="region of interest" description="Disordered" evidence="5">
    <location>
        <begin position="244"/>
        <end position="309"/>
    </location>
</feature>
<dbReference type="OrthoDB" id="261960at2759"/>
<dbReference type="GO" id="GO:0005634">
    <property type="term" value="C:nucleus"/>
    <property type="evidence" value="ECO:0007669"/>
    <property type="project" value="TreeGrafter"/>
</dbReference>
<reference evidence="8 9" key="1">
    <citation type="journal article" date="2016" name="Mol. Biol. Evol.">
        <title>Comparative Genomics of Early-Diverging Mushroom-Forming Fungi Provides Insights into the Origins of Lignocellulose Decay Capabilities.</title>
        <authorList>
            <person name="Nagy L.G."/>
            <person name="Riley R."/>
            <person name="Tritt A."/>
            <person name="Adam C."/>
            <person name="Daum C."/>
            <person name="Floudas D."/>
            <person name="Sun H."/>
            <person name="Yadav J.S."/>
            <person name="Pangilinan J."/>
            <person name="Larsson K.H."/>
            <person name="Matsuura K."/>
            <person name="Barry K."/>
            <person name="Labutti K."/>
            <person name="Kuo R."/>
            <person name="Ohm R.A."/>
            <person name="Bhattacharya S.S."/>
            <person name="Shirouzu T."/>
            <person name="Yoshinaga Y."/>
            <person name="Martin F.M."/>
            <person name="Grigoriev I.V."/>
            <person name="Hibbett D.S."/>
        </authorList>
    </citation>
    <scope>NUCLEOTIDE SEQUENCE [LARGE SCALE GENOMIC DNA]</scope>
    <source>
        <strain evidence="8 9">HHB12029</strain>
    </source>
</reference>
<dbReference type="InParanoid" id="A0A165IQY7"/>
<dbReference type="InterPro" id="IPR053000">
    <property type="entry name" value="WSS1-like_metalloprotease"/>
</dbReference>
<dbReference type="Proteomes" id="UP000077266">
    <property type="component" value="Unassembled WGS sequence"/>
</dbReference>
<dbReference type="InterPro" id="IPR013536">
    <property type="entry name" value="WLM_dom"/>
</dbReference>
<organism evidence="8 9">
    <name type="scientific">Exidia glandulosa HHB12029</name>
    <dbReference type="NCBI Taxonomy" id="1314781"/>
    <lineage>
        <taxon>Eukaryota</taxon>
        <taxon>Fungi</taxon>
        <taxon>Dikarya</taxon>
        <taxon>Basidiomycota</taxon>
        <taxon>Agaricomycotina</taxon>
        <taxon>Agaricomycetes</taxon>
        <taxon>Auriculariales</taxon>
        <taxon>Exidiaceae</taxon>
        <taxon>Exidia</taxon>
    </lineage>
</organism>
<accession>A0A165IQY7</accession>
<evidence type="ECO:0000259" key="6">
    <source>
        <dbReference type="PROSITE" id="PS50199"/>
    </source>
</evidence>
<evidence type="ECO:0000256" key="4">
    <source>
        <dbReference type="PROSITE-ProRule" id="PRU00322"/>
    </source>
</evidence>
<dbReference type="PANTHER" id="PTHR46622:SF1">
    <property type="entry name" value="DNA-DEPENDENT METALLOPROTEASE WSS1"/>
    <property type="match status" value="1"/>
</dbReference>
<keyword evidence="2 4" id="KW-0863">Zinc-finger</keyword>
<dbReference type="GO" id="GO:0008270">
    <property type="term" value="F:zinc ion binding"/>
    <property type="evidence" value="ECO:0007669"/>
    <property type="project" value="UniProtKB-KW"/>
</dbReference>
<dbReference type="AlphaFoldDB" id="A0A165IQY7"/>
<proteinExistence type="predicted"/>
<feature type="domain" description="RanBP2-type" evidence="6">
    <location>
        <begin position="307"/>
        <end position="336"/>
    </location>
</feature>
<feature type="region of interest" description="Disordered" evidence="5">
    <location>
        <begin position="172"/>
        <end position="228"/>
    </location>
</feature>
<dbReference type="Gene3D" id="2.30.30.380">
    <property type="entry name" value="Zn-finger domain of Sec23/24"/>
    <property type="match status" value="1"/>
</dbReference>
<dbReference type="PROSITE" id="PS51397">
    <property type="entry name" value="WLM"/>
    <property type="match status" value="1"/>
</dbReference>
<evidence type="ECO:0000259" key="7">
    <source>
        <dbReference type="PROSITE" id="PS51397"/>
    </source>
</evidence>
<keyword evidence="3" id="KW-0862">Zinc</keyword>
<name>A0A165IQY7_EXIGL</name>
<dbReference type="EMBL" id="KV425984">
    <property type="protein sequence ID" value="KZV93751.1"/>
    <property type="molecule type" value="Genomic_DNA"/>
</dbReference>
<keyword evidence="1" id="KW-0479">Metal-binding</keyword>
<sequence>MPPKRSEPVSGLANPFVKSFTHLRDKPDPARALAMLERIASLVKPIMRKHAWTLPVLAEFFPNNPNLLDVNGGQKIMLRLRPHFDEAAFMDEEDVLGTMLHELTHNIHGPHDEKFYKFLGELEDELDGLRRSGYAGEGFHSPGVRLGAGLSHDLPPHQARLKALEAAEKRRNIGGMSTVGGSRLGGGTRKDRSGKSLRELAAEAAERRARDSKACASGEEAEAEAKHAADHSIVVDVIDLTEDDEPILAAPRPASSGPVRSDRKRPPEPGPSSRPASAPRADDRVRPSAASSSRSAPQRQQKRETSTDAQWPCPSCTLLNAPLALQCDLCLTTRPMSSSSVQDAGWVCVSCGEGGNHHEFWTCRFCGTMRPFS</sequence>
<dbReference type="PANTHER" id="PTHR46622">
    <property type="entry name" value="DNA-DEPENDENT METALLOPROTEASE WSS1"/>
    <property type="match status" value="1"/>
</dbReference>
<dbReference type="GO" id="GO:0006281">
    <property type="term" value="P:DNA repair"/>
    <property type="evidence" value="ECO:0007669"/>
    <property type="project" value="TreeGrafter"/>
</dbReference>
<dbReference type="InterPro" id="IPR001876">
    <property type="entry name" value="Znf_RanBP2"/>
</dbReference>
<evidence type="ECO:0000256" key="5">
    <source>
        <dbReference type="SAM" id="MobiDB-lite"/>
    </source>
</evidence>